<name>A0ABP8UMF7_9ACTN</name>
<evidence type="ECO:0000313" key="3">
    <source>
        <dbReference type="Proteomes" id="UP001501442"/>
    </source>
</evidence>
<feature type="signal peptide" evidence="1">
    <location>
        <begin position="1"/>
        <end position="27"/>
    </location>
</feature>
<dbReference type="EMBL" id="BAABHK010000012">
    <property type="protein sequence ID" value="GAA4633562.1"/>
    <property type="molecule type" value="Genomic_DNA"/>
</dbReference>
<gene>
    <name evidence="2" type="ORF">GCM10023196_071580</name>
</gene>
<keyword evidence="1" id="KW-0732">Signal</keyword>
<keyword evidence="3" id="KW-1185">Reference proteome</keyword>
<evidence type="ECO:0000256" key="1">
    <source>
        <dbReference type="SAM" id="SignalP"/>
    </source>
</evidence>
<feature type="chain" id="PRO_5047162396" evidence="1">
    <location>
        <begin position="28"/>
        <end position="171"/>
    </location>
</feature>
<accession>A0ABP8UMF7</accession>
<comment type="caution">
    <text evidence="2">The sequence shown here is derived from an EMBL/GenBank/DDBJ whole genome shotgun (WGS) entry which is preliminary data.</text>
</comment>
<protein>
    <submittedName>
        <fullName evidence="2">Uncharacterized protein</fullName>
    </submittedName>
</protein>
<evidence type="ECO:0000313" key="2">
    <source>
        <dbReference type="EMBL" id="GAA4633562.1"/>
    </source>
</evidence>
<proteinExistence type="predicted"/>
<organism evidence="2 3">
    <name type="scientific">Actinoallomurus vinaceus</name>
    <dbReference type="NCBI Taxonomy" id="1080074"/>
    <lineage>
        <taxon>Bacteria</taxon>
        <taxon>Bacillati</taxon>
        <taxon>Actinomycetota</taxon>
        <taxon>Actinomycetes</taxon>
        <taxon>Streptosporangiales</taxon>
        <taxon>Thermomonosporaceae</taxon>
        <taxon>Actinoallomurus</taxon>
    </lineage>
</organism>
<dbReference type="Proteomes" id="UP001501442">
    <property type="component" value="Unassembled WGS sequence"/>
</dbReference>
<sequence length="171" mass="17766">MKLNTTLAVAGIAGAIAAAGLASPAQATASKPAKPHDCLAKRDHLAVSLGKSWPAGNTRVDQAVVIGSKATAKGKICLLTGRAKVKLLDKRGHVIRYGYITGARGRAAQVGAGHEAVFHLFFGTSKTPHVRPAKIRVTLPKGAGTYTVSWGKAPVPTSKIIKVDGIKPYLD</sequence>
<reference evidence="3" key="1">
    <citation type="journal article" date="2019" name="Int. J. Syst. Evol. Microbiol.">
        <title>The Global Catalogue of Microorganisms (GCM) 10K type strain sequencing project: providing services to taxonomists for standard genome sequencing and annotation.</title>
        <authorList>
            <consortium name="The Broad Institute Genomics Platform"/>
            <consortium name="The Broad Institute Genome Sequencing Center for Infectious Disease"/>
            <person name="Wu L."/>
            <person name="Ma J."/>
        </authorList>
    </citation>
    <scope>NUCLEOTIDE SEQUENCE [LARGE SCALE GENOMIC DNA]</scope>
    <source>
        <strain evidence="3">JCM 17939</strain>
    </source>
</reference>